<organism evidence="7 8">
    <name type="scientific">Pogonomyrmex barbatus</name>
    <name type="common">red harvester ant</name>
    <dbReference type="NCBI Taxonomy" id="144034"/>
    <lineage>
        <taxon>Eukaryota</taxon>
        <taxon>Metazoa</taxon>
        <taxon>Ecdysozoa</taxon>
        <taxon>Arthropoda</taxon>
        <taxon>Hexapoda</taxon>
        <taxon>Insecta</taxon>
        <taxon>Pterygota</taxon>
        <taxon>Neoptera</taxon>
        <taxon>Endopterygota</taxon>
        <taxon>Hymenoptera</taxon>
        <taxon>Apocrita</taxon>
        <taxon>Aculeata</taxon>
        <taxon>Formicoidea</taxon>
        <taxon>Formicidae</taxon>
        <taxon>Myrmicinae</taxon>
        <taxon>Pogonomyrmex</taxon>
    </lineage>
</organism>
<evidence type="ECO:0000259" key="6">
    <source>
        <dbReference type="PROSITE" id="PS51872"/>
    </source>
</evidence>
<dbReference type="UniPathway" id="UPA00143"/>
<dbReference type="PANTHER" id="PTHR15493">
    <property type="entry name" value="F-BOX ONLY PROTEIN 5 AND 43"/>
    <property type="match status" value="1"/>
</dbReference>
<dbReference type="GO" id="GO:0007088">
    <property type="term" value="P:regulation of mitotic nuclear division"/>
    <property type="evidence" value="ECO:0007669"/>
    <property type="project" value="InterPro"/>
</dbReference>
<dbReference type="Gene3D" id="1.20.1280.50">
    <property type="match status" value="1"/>
</dbReference>
<dbReference type="CDD" id="cd22086">
    <property type="entry name" value="F-box_EMI"/>
    <property type="match status" value="1"/>
</dbReference>
<dbReference type="SUPFAM" id="SSF81383">
    <property type="entry name" value="F-box domain"/>
    <property type="match status" value="1"/>
</dbReference>
<evidence type="ECO:0000256" key="4">
    <source>
        <dbReference type="ARBA" id="ARBA00022786"/>
    </source>
</evidence>
<gene>
    <name evidence="8" type="primary">LOC105434218</name>
</gene>
<sequence length="497" mass="55052">MNDIVPNTMEDVDSMHIVETQSVSVDSSGRSSHDSVDSGYLSMVTPHTSGCTPKVAGCRTRSSTGALFTAKKYCRYRPDPFQCEKTQRRRSKYAHLLNSSESGFLVSESPAAEQESVLEPSCASVNQSLSLVHSTPSCANDEFDKVLRNKRNWRTTVPVTPASTDFDMFSPPPSPAVPSSSYVASEPIQEDVEMKLVHTPRGKSQQITTPPRLKVLIPKIVISPICTRSSPAITSAENRKLRDLRITDLAAAAEIKPKKLDFSHRGLSASLRKSRRATLDYTGKEKVDFLSLLGEESNHLNVVSKILSLLSPQDLCSISMVSRAWGRICKNDFCANGRRMSFIMRKHAIKENLWLMKLAKKAKCEEDVPTSPKSRRYVRKGCLLDVQNLLHVPAQPNSPPVSPSKIKFHSFVKASRTLANGEYLLPCPRCSFPCHVDNEKNIGACSRQGCSIEFCISCSAKPHAGPCKTPLLATPTKRNNKRLIVGSRQSKRNLRRL</sequence>
<dbReference type="GO" id="GO:0045835">
    <property type="term" value="P:negative regulation of meiotic nuclear division"/>
    <property type="evidence" value="ECO:0007669"/>
    <property type="project" value="InterPro"/>
</dbReference>
<name>A0A6I9X5W5_9HYME</name>
<dbReference type="RefSeq" id="XP_011648177.1">
    <property type="nucleotide sequence ID" value="XM_011649875.1"/>
</dbReference>
<evidence type="ECO:0000313" key="8">
    <source>
        <dbReference type="RefSeq" id="XP_011648177.1"/>
    </source>
</evidence>
<evidence type="ECO:0000256" key="1">
    <source>
        <dbReference type="ARBA" id="ARBA00004906"/>
    </source>
</evidence>
<keyword evidence="4" id="KW-0833">Ubl conjugation pathway</keyword>
<dbReference type="GO" id="GO:0005634">
    <property type="term" value="C:nucleus"/>
    <property type="evidence" value="ECO:0007669"/>
    <property type="project" value="TreeGrafter"/>
</dbReference>
<dbReference type="InterPro" id="IPR036047">
    <property type="entry name" value="F-box-like_dom_sf"/>
</dbReference>
<dbReference type="OrthoDB" id="9984940at2759"/>
<dbReference type="Gene3D" id="2.20.25.20">
    <property type="match status" value="1"/>
</dbReference>
<dbReference type="Proteomes" id="UP000504615">
    <property type="component" value="Unplaced"/>
</dbReference>
<dbReference type="GeneID" id="105434218"/>
<evidence type="ECO:0000313" key="7">
    <source>
        <dbReference type="Proteomes" id="UP000504615"/>
    </source>
</evidence>
<evidence type="ECO:0000256" key="5">
    <source>
        <dbReference type="ARBA" id="ARBA00022833"/>
    </source>
</evidence>
<protein>
    <submittedName>
        <fullName evidence="8">Uncharacterized protein LOC105434218 isoform X1</fullName>
    </submittedName>
</protein>
<keyword evidence="5" id="KW-0862">Zinc</keyword>
<dbReference type="InterPro" id="IPR001810">
    <property type="entry name" value="F-box_dom"/>
</dbReference>
<evidence type="ECO:0000256" key="3">
    <source>
        <dbReference type="ARBA" id="ARBA00022771"/>
    </source>
</evidence>
<keyword evidence="7" id="KW-1185">Reference proteome</keyword>
<dbReference type="AlphaFoldDB" id="A0A6I9X5W5"/>
<dbReference type="InterPro" id="IPR044064">
    <property type="entry name" value="ZF_ZBR"/>
</dbReference>
<reference evidence="8" key="1">
    <citation type="submission" date="2025-08" db="UniProtKB">
        <authorList>
            <consortium name="RefSeq"/>
        </authorList>
    </citation>
    <scope>IDENTIFICATION</scope>
</reference>
<comment type="pathway">
    <text evidence="1">Protein modification; protein ubiquitination.</text>
</comment>
<keyword evidence="3" id="KW-0863">Zinc-finger</keyword>
<keyword evidence="2" id="KW-0479">Metal-binding</keyword>
<dbReference type="KEGG" id="pbar:105434218"/>
<proteinExistence type="predicted"/>
<dbReference type="PROSITE" id="PS51872">
    <property type="entry name" value="ZF_ZBR"/>
    <property type="match status" value="1"/>
</dbReference>
<accession>A0A6I9X5W5</accession>
<dbReference type="PANTHER" id="PTHR15493:SF9">
    <property type="entry name" value="GH14043P"/>
    <property type="match status" value="1"/>
</dbReference>
<dbReference type="InterPro" id="IPR047147">
    <property type="entry name" value="FBX5_43"/>
</dbReference>
<evidence type="ECO:0000256" key="2">
    <source>
        <dbReference type="ARBA" id="ARBA00022723"/>
    </source>
</evidence>
<dbReference type="CDD" id="cd20348">
    <property type="entry name" value="BRcat_RBR_EMI"/>
    <property type="match status" value="1"/>
</dbReference>
<dbReference type="Pfam" id="PF12937">
    <property type="entry name" value="F-box-like"/>
    <property type="match status" value="1"/>
</dbReference>
<feature type="domain" description="ZBR-type" evidence="6">
    <location>
        <begin position="423"/>
        <end position="470"/>
    </location>
</feature>
<dbReference type="GO" id="GO:0016567">
    <property type="term" value="P:protein ubiquitination"/>
    <property type="evidence" value="ECO:0007669"/>
    <property type="project" value="UniProtKB-UniPathway"/>
</dbReference>
<dbReference type="GO" id="GO:0008270">
    <property type="term" value="F:zinc ion binding"/>
    <property type="evidence" value="ECO:0007669"/>
    <property type="project" value="UniProtKB-KW"/>
</dbReference>